<dbReference type="Proteomes" id="UP000248926">
    <property type="component" value="Unassembled WGS sequence"/>
</dbReference>
<keyword evidence="1" id="KW-1133">Transmembrane helix</keyword>
<dbReference type="InterPro" id="IPR005182">
    <property type="entry name" value="YdbS-like_PH"/>
</dbReference>
<keyword evidence="1" id="KW-0812">Transmembrane</keyword>
<feature type="domain" description="YdbS-like PH" evidence="2">
    <location>
        <begin position="102"/>
        <end position="175"/>
    </location>
</feature>
<keyword evidence="1" id="KW-0472">Membrane</keyword>
<proteinExistence type="predicted"/>
<evidence type="ECO:0000313" key="4">
    <source>
        <dbReference type="Proteomes" id="UP000248926"/>
    </source>
</evidence>
<keyword evidence="4" id="KW-1185">Reference proteome</keyword>
<name>A0A328P4C7_9GAMM</name>
<reference evidence="3 4" key="1">
    <citation type="journal article" date="2018" name="Genet. Mol. Biol.">
        <title>The genome sequence of Dyella jiangningensis FCAV SCS01 from a lignocellulose-decomposing microbial consortium metagenome reveals potential for biotechnological applications.</title>
        <authorList>
            <person name="Desiderato J.G."/>
            <person name="Alvarenga D.O."/>
            <person name="Constancio M.T.L."/>
            <person name="Alves L.M.C."/>
            <person name="Varani A.M."/>
        </authorList>
    </citation>
    <scope>NUCLEOTIDE SEQUENCE [LARGE SCALE GENOMIC DNA]</scope>
    <source>
        <strain evidence="3 4">FCAV SCS01</strain>
    </source>
</reference>
<comment type="caution">
    <text evidence="3">The sequence shown here is derived from an EMBL/GenBank/DDBJ whole genome shotgun (WGS) entry which is preliminary data.</text>
</comment>
<dbReference type="Pfam" id="PF03703">
    <property type="entry name" value="bPH_2"/>
    <property type="match status" value="1"/>
</dbReference>
<evidence type="ECO:0000259" key="2">
    <source>
        <dbReference type="Pfam" id="PF03703"/>
    </source>
</evidence>
<dbReference type="AlphaFoldDB" id="A0A328P4C7"/>
<organism evidence="3 4">
    <name type="scientific">Dyella jiangningensis</name>
    <dbReference type="NCBI Taxonomy" id="1379159"/>
    <lineage>
        <taxon>Bacteria</taxon>
        <taxon>Pseudomonadati</taxon>
        <taxon>Pseudomonadota</taxon>
        <taxon>Gammaproteobacteria</taxon>
        <taxon>Lysobacterales</taxon>
        <taxon>Rhodanobacteraceae</taxon>
        <taxon>Dyella</taxon>
    </lineage>
</organism>
<dbReference type="EMBL" id="NFZS01000004">
    <property type="protein sequence ID" value="RAO75876.1"/>
    <property type="molecule type" value="Genomic_DNA"/>
</dbReference>
<protein>
    <recommendedName>
        <fullName evidence="2">YdbS-like PH domain-containing protein</fullName>
    </recommendedName>
</protein>
<accession>A0A328P4C7</accession>
<evidence type="ECO:0000256" key="1">
    <source>
        <dbReference type="SAM" id="Phobius"/>
    </source>
</evidence>
<gene>
    <name evidence="3" type="ORF">CA260_17765</name>
</gene>
<sequence length="195" mass="21937">MPESGRLCAAAARIHSEGGDMTEANEERKPCPVCGESIMAVARKCRFCGTDLEAYQAARDATVEKVLFQGHPAVFYSFGQYVIAVITLGIAALVYWMQSISVSYTITTQRIRVERGLLSKTQDNLELFRVDHFDLEKPLGMRLLGQCLLCMHSSDRDMPSVRLYGIPDLEAMADTLRDCSLRERTRRRVLPVENM</sequence>
<feature type="transmembrane region" description="Helical" evidence="1">
    <location>
        <begin position="73"/>
        <end position="96"/>
    </location>
</feature>
<evidence type="ECO:0000313" key="3">
    <source>
        <dbReference type="EMBL" id="RAO75876.1"/>
    </source>
</evidence>
<dbReference type="OrthoDB" id="9152674at2"/>